<sequence>MAISRVEDLELTFFLDRLTGIIDFNKDLPMKVFTSGGLSFWFFERPLLCYVDVCVGLILKSVSSFKSDVFIKFSGGEALEKTCFSVDGSDLERDVFWLNKRFESFFDGAVGYPIILCDSACDWIVFESAYEEFGVIAVRDSALNEEFNEYLDLNFISKDTLAELAAGSSVEGKTAKALMSSYCS</sequence>
<dbReference type="Proteomes" id="UP000182654">
    <property type="component" value="Chromosome I"/>
</dbReference>
<dbReference type="EMBL" id="LT629708">
    <property type="protein sequence ID" value="SDO83261.1"/>
    <property type="molecule type" value="Genomic_DNA"/>
</dbReference>
<evidence type="ECO:0000313" key="1">
    <source>
        <dbReference type="EMBL" id="SDO83261.1"/>
    </source>
</evidence>
<dbReference type="RefSeq" id="WP_083351490.1">
    <property type="nucleotide sequence ID" value="NZ_CP089519.1"/>
</dbReference>
<gene>
    <name evidence="1" type="ORF">SAMN04490184_1562</name>
</gene>
<accession>A0ABY0S5H1</accession>
<protein>
    <submittedName>
        <fullName evidence="1">Uncharacterized protein</fullName>
    </submittedName>
</protein>
<organism evidence="1 2">
    <name type="scientific">Pseudomonas extremorientalis</name>
    <dbReference type="NCBI Taxonomy" id="169669"/>
    <lineage>
        <taxon>Bacteria</taxon>
        <taxon>Pseudomonadati</taxon>
        <taxon>Pseudomonadota</taxon>
        <taxon>Gammaproteobacteria</taxon>
        <taxon>Pseudomonadales</taxon>
        <taxon>Pseudomonadaceae</taxon>
        <taxon>Pseudomonas</taxon>
    </lineage>
</organism>
<reference evidence="1 2" key="1">
    <citation type="submission" date="2016-10" db="EMBL/GenBank/DDBJ databases">
        <authorList>
            <person name="Varghese N."/>
            <person name="Submissions S."/>
        </authorList>
    </citation>
    <scope>NUCLEOTIDE SEQUENCE [LARGE SCALE GENOMIC DNA]</scope>
    <source>
        <strain evidence="1 2">BS2774</strain>
    </source>
</reference>
<evidence type="ECO:0000313" key="2">
    <source>
        <dbReference type="Proteomes" id="UP000182654"/>
    </source>
</evidence>
<proteinExistence type="predicted"/>
<name>A0ABY0S5H1_9PSED</name>
<keyword evidence="2" id="KW-1185">Reference proteome</keyword>